<dbReference type="EMBL" id="VCGU01000004">
    <property type="protein sequence ID" value="TRY77168.1"/>
    <property type="molecule type" value="Genomic_DNA"/>
</dbReference>
<comment type="caution">
    <text evidence="1">The sequence shown here is derived from an EMBL/GenBank/DDBJ whole genome shotgun (WGS) entry which is preliminary data.</text>
</comment>
<dbReference type="Proteomes" id="UP000318571">
    <property type="component" value="Chromosome 5"/>
</dbReference>
<name>A0A553PHL1_TIGCA</name>
<proteinExistence type="predicted"/>
<keyword evidence="2" id="KW-1185">Reference proteome</keyword>
<reference evidence="1 2" key="1">
    <citation type="journal article" date="2018" name="Nat. Ecol. Evol.">
        <title>Genomic signatures of mitonuclear coevolution across populations of Tigriopus californicus.</title>
        <authorList>
            <person name="Barreto F.S."/>
            <person name="Watson E.T."/>
            <person name="Lima T.G."/>
            <person name="Willett C.S."/>
            <person name="Edmands S."/>
            <person name="Li W."/>
            <person name="Burton R.S."/>
        </authorList>
    </citation>
    <scope>NUCLEOTIDE SEQUENCE [LARGE SCALE GENOMIC DNA]</scope>
    <source>
        <strain evidence="1 2">San Diego</strain>
    </source>
</reference>
<accession>A0A553PHL1</accession>
<protein>
    <submittedName>
        <fullName evidence="1">Uncharacterized protein</fullName>
    </submittedName>
</protein>
<dbReference type="AlphaFoldDB" id="A0A553PHL1"/>
<gene>
    <name evidence="1" type="ORF">TCAL_15998</name>
</gene>
<evidence type="ECO:0000313" key="1">
    <source>
        <dbReference type="EMBL" id="TRY77168.1"/>
    </source>
</evidence>
<evidence type="ECO:0000313" key="2">
    <source>
        <dbReference type="Proteomes" id="UP000318571"/>
    </source>
</evidence>
<sequence length="77" mass="8583">MLSPRLPGRFRVHLTRRGASEADDDSRWRMAHPQVKNSRRFGQEVSNLGSAQSSGGPDRLHYTVPLNLMLKAEAGPN</sequence>
<organism evidence="1 2">
    <name type="scientific">Tigriopus californicus</name>
    <name type="common">Marine copepod</name>
    <dbReference type="NCBI Taxonomy" id="6832"/>
    <lineage>
        <taxon>Eukaryota</taxon>
        <taxon>Metazoa</taxon>
        <taxon>Ecdysozoa</taxon>
        <taxon>Arthropoda</taxon>
        <taxon>Crustacea</taxon>
        <taxon>Multicrustacea</taxon>
        <taxon>Hexanauplia</taxon>
        <taxon>Copepoda</taxon>
        <taxon>Harpacticoida</taxon>
        <taxon>Harpacticidae</taxon>
        <taxon>Tigriopus</taxon>
    </lineage>
</organism>